<dbReference type="PROSITE" id="PS00606">
    <property type="entry name" value="KS3_1"/>
    <property type="match status" value="1"/>
</dbReference>
<feature type="domain" description="Ketosynthase family 3 (KS3)" evidence="5">
    <location>
        <begin position="32"/>
        <end position="461"/>
    </location>
</feature>
<evidence type="ECO:0000256" key="1">
    <source>
        <dbReference type="ARBA" id="ARBA00022450"/>
    </source>
</evidence>
<dbReference type="InterPro" id="IPR020841">
    <property type="entry name" value="PKS_Beta-ketoAc_synthase_dom"/>
</dbReference>
<name>A0A9Q9IPW2_9ACTN</name>
<dbReference type="Pfam" id="PF00109">
    <property type="entry name" value="ketoacyl-synt"/>
    <property type="match status" value="1"/>
</dbReference>
<dbReference type="GO" id="GO:0004315">
    <property type="term" value="F:3-oxoacyl-[acyl-carrier-protein] synthase activity"/>
    <property type="evidence" value="ECO:0007669"/>
    <property type="project" value="InterPro"/>
</dbReference>
<dbReference type="OrthoDB" id="9778690at2"/>
<dbReference type="PROSITE" id="PS52004">
    <property type="entry name" value="KS3_2"/>
    <property type="match status" value="1"/>
</dbReference>
<reference evidence="6" key="1">
    <citation type="submission" date="2021-04" db="EMBL/GenBank/DDBJ databases">
        <title>Dactylosporangium aurantiacum NRRL B-8018 full assembly.</title>
        <authorList>
            <person name="Hartkoorn R.C."/>
            <person name="Beaudoing E."/>
            <person name="Hot D."/>
        </authorList>
    </citation>
    <scope>NUCLEOTIDE SEQUENCE</scope>
    <source>
        <strain evidence="6">NRRL B-8018</strain>
    </source>
</reference>
<dbReference type="Gene3D" id="3.30.70.3290">
    <property type="match status" value="2"/>
</dbReference>
<dbReference type="Gene3D" id="3.40.366.10">
    <property type="entry name" value="Malonyl-Coenzyme A Acyl Carrier Protein, domain 2"/>
    <property type="match status" value="1"/>
</dbReference>
<dbReference type="InterPro" id="IPR014030">
    <property type="entry name" value="Ketoacyl_synth_N"/>
</dbReference>
<dbReference type="Gene3D" id="1.10.1200.10">
    <property type="entry name" value="ACP-like"/>
    <property type="match status" value="1"/>
</dbReference>
<dbReference type="PANTHER" id="PTHR43775">
    <property type="entry name" value="FATTY ACID SYNTHASE"/>
    <property type="match status" value="1"/>
</dbReference>
<dbReference type="KEGG" id="daur:Daura_21130"/>
<dbReference type="CDD" id="cd00833">
    <property type="entry name" value="PKS"/>
    <property type="match status" value="1"/>
</dbReference>
<dbReference type="InterPro" id="IPR036736">
    <property type="entry name" value="ACP-like_sf"/>
</dbReference>
<dbReference type="Proteomes" id="UP001058003">
    <property type="component" value="Chromosome"/>
</dbReference>
<proteinExistence type="predicted"/>
<dbReference type="Gene3D" id="3.40.47.10">
    <property type="match status" value="1"/>
</dbReference>
<gene>
    <name evidence="6" type="ORF">Daura_21130</name>
</gene>
<sequence>MELEQLRHLMEEQLRLSRTLKTRVAELEGARRAPLAVVGLGLRLPGGLSTPEAYWDFLNSDHTAIGPIPADRPGLRAAYDPAGGPGKSYVDQAGFLTGIADFDAGFFGISNREAEALDPQQRLLLETAWEAMERAGIAVRRADRLDTGVFVGIMGAEYSQRLAPATDKSGIDPYFGTSGGLCFAAGRISYALGLAGPALSVDTACSSSLVALHLAAQALRREECRYAIVGGANLVLSADLMVSLCQSGALAPDGRTKAFRADADGYGRGEGAGVLVLMTLERALREERTVLAVVRGTAVNSDGASSGLTVPSGPAQQQVIQAALQEGGVRPDEVGYVEAHGTGTRLGDPLETGALQAVFGAAAGARGVPLAIGSVKSRIGHLEAASGIASLVKLVLMLRAGRIPAARSVADGPLNPLIPWADNHLTVPDRGTPWPAALPHRIAGVSAFGLSGTNAHAVLEAFDPQRVAALLPHRAAPAAPANAAVPAPHLVTVSAKDPSAVRQLALTLASRLAGLGAAELSSASHTLRTGRAAFPYRLAVLGDTGAELARHLRAAPITDASAAFPQVRLHWGPDAPGTSAAADRLAAAFPLLGAGDQRTDPTPDRLARMLTLLGVAVRTGADPGLPAGVARLCWDDQAHPLLDGDPEQAPRLLLAALSALFQAGGDPRFDALRRPGDRIVADLPVYPFQRRRFWVDEPDLTPTTVAAGPSGAVAGVDGGLSHDEVTDSLMAELREVLHAEEELDPRQSFLEIGGDSFTAMLFVKGVEQRFNTTVPLELMDMDAPLASLLGCLATDIVGAGRLVAR</sequence>
<evidence type="ECO:0000259" key="5">
    <source>
        <dbReference type="PROSITE" id="PS52004"/>
    </source>
</evidence>
<dbReference type="AlphaFoldDB" id="A0A9Q9IPW2"/>
<accession>A0A9Q9IPW2</accession>
<dbReference type="EMBL" id="CP073767">
    <property type="protein sequence ID" value="UWZ59661.1"/>
    <property type="molecule type" value="Genomic_DNA"/>
</dbReference>
<dbReference type="SUPFAM" id="SSF47336">
    <property type="entry name" value="ACP-like"/>
    <property type="match status" value="1"/>
</dbReference>
<dbReference type="InterPro" id="IPR032821">
    <property type="entry name" value="PKS_assoc"/>
</dbReference>
<evidence type="ECO:0000256" key="2">
    <source>
        <dbReference type="ARBA" id="ARBA00022553"/>
    </source>
</evidence>
<organism evidence="6 7">
    <name type="scientific">Dactylosporangium aurantiacum</name>
    <dbReference type="NCBI Taxonomy" id="35754"/>
    <lineage>
        <taxon>Bacteria</taxon>
        <taxon>Bacillati</taxon>
        <taxon>Actinomycetota</taxon>
        <taxon>Actinomycetes</taxon>
        <taxon>Micromonosporales</taxon>
        <taxon>Micromonosporaceae</taxon>
        <taxon>Dactylosporangium</taxon>
    </lineage>
</organism>
<dbReference type="PANTHER" id="PTHR43775:SF37">
    <property type="entry name" value="SI:DKEY-61P9.11"/>
    <property type="match status" value="1"/>
</dbReference>
<dbReference type="InterPro" id="IPR009081">
    <property type="entry name" value="PP-bd_ACP"/>
</dbReference>
<dbReference type="SUPFAM" id="SSF53901">
    <property type="entry name" value="Thiolase-like"/>
    <property type="match status" value="1"/>
</dbReference>
<protein>
    <submittedName>
        <fullName evidence="6">Beta-ketoacyl synthase</fullName>
    </submittedName>
</protein>
<keyword evidence="2" id="KW-0597">Phosphoprotein</keyword>
<dbReference type="InterPro" id="IPR016039">
    <property type="entry name" value="Thiolase-like"/>
</dbReference>
<dbReference type="InterPro" id="IPR014031">
    <property type="entry name" value="Ketoacyl_synth_C"/>
</dbReference>
<dbReference type="Pfam" id="PF02801">
    <property type="entry name" value="Ketoacyl-synt_C"/>
    <property type="match status" value="1"/>
</dbReference>
<evidence type="ECO:0000313" key="7">
    <source>
        <dbReference type="Proteomes" id="UP001058003"/>
    </source>
</evidence>
<evidence type="ECO:0000256" key="3">
    <source>
        <dbReference type="ARBA" id="ARBA00022679"/>
    </source>
</evidence>
<dbReference type="GO" id="GO:0006633">
    <property type="term" value="P:fatty acid biosynthetic process"/>
    <property type="evidence" value="ECO:0007669"/>
    <property type="project" value="InterPro"/>
</dbReference>
<feature type="domain" description="Carrier" evidence="4">
    <location>
        <begin position="720"/>
        <end position="796"/>
    </location>
</feature>
<dbReference type="InterPro" id="IPR050091">
    <property type="entry name" value="PKS_NRPS_Biosynth_Enz"/>
</dbReference>
<dbReference type="Pfam" id="PF16197">
    <property type="entry name" value="KAsynt_C_assoc"/>
    <property type="match status" value="1"/>
</dbReference>
<keyword evidence="3" id="KW-0808">Transferase</keyword>
<dbReference type="GO" id="GO:0004312">
    <property type="term" value="F:fatty acid synthase activity"/>
    <property type="evidence" value="ECO:0007669"/>
    <property type="project" value="TreeGrafter"/>
</dbReference>
<dbReference type="PROSITE" id="PS50075">
    <property type="entry name" value="CARRIER"/>
    <property type="match status" value="1"/>
</dbReference>
<dbReference type="InterPro" id="IPR001227">
    <property type="entry name" value="Ac_transferase_dom_sf"/>
</dbReference>
<keyword evidence="1" id="KW-0596">Phosphopantetheine</keyword>
<dbReference type="SMART" id="SM00825">
    <property type="entry name" value="PKS_KS"/>
    <property type="match status" value="1"/>
</dbReference>
<dbReference type="InterPro" id="IPR018201">
    <property type="entry name" value="Ketoacyl_synth_AS"/>
</dbReference>
<evidence type="ECO:0000259" key="4">
    <source>
        <dbReference type="PROSITE" id="PS50075"/>
    </source>
</evidence>
<dbReference type="Pfam" id="PF00550">
    <property type="entry name" value="PP-binding"/>
    <property type="match status" value="1"/>
</dbReference>
<evidence type="ECO:0000313" key="6">
    <source>
        <dbReference type="EMBL" id="UWZ59661.1"/>
    </source>
</evidence>
<keyword evidence="7" id="KW-1185">Reference proteome</keyword>